<dbReference type="InterPro" id="IPR023885">
    <property type="entry name" value="4Fe4S-binding_SPASM_dom"/>
</dbReference>
<dbReference type="CDD" id="cd01335">
    <property type="entry name" value="Radical_SAM"/>
    <property type="match status" value="1"/>
</dbReference>
<evidence type="ECO:0000313" key="2">
    <source>
        <dbReference type="EMBL" id="GAX59209.1"/>
    </source>
</evidence>
<dbReference type="Gene3D" id="3.20.20.70">
    <property type="entry name" value="Aldolase class I"/>
    <property type="match status" value="1"/>
</dbReference>
<dbReference type="InterPro" id="IPR013785">
    <property type="entry name" value="Aldolase_TIM"/>
</dbReference>
<gene>
    <name evidence="2" type="ORF">SCALIN_C01_0140</name>
</gene>
<dbReference type="AlphaFoldDB" id="A0A286TTG8"/>
<dbReference type="Proteomes" id="UP000218542">
    <property type="component" value="Unassembled WGS sequence"/>
</dbReference>
<dbReference type="Pfam" id="PF13186">
    <property type="entry name" value="SPASM"/>
    <property type="match status" value="1"/>
</dbReference>
<evidence type="ECO:0000259" key="1">
    <source>
        <dbReference type="Pfam" id="PF13186"/>
    </source>
</evidence>
<dbReference type="PANTHER" id="PTHR11228:SF7">
    <property type="entry name" value="PQQA PEPTIDE CYCLASE"/>
    <property type="match status" value="1"/>
</dbReference>
<proteinExistence type="predicted"/>
<comment type="caution">
    <text evidence="2">The sequence shown here is derived from an EMBL/GenBank/DDBJ whole genome shotgun (WGS) entry which is preliminary data.</text>
</comment>
<dbReference type="InterPro" id="IPR058240">
    <property type="entry name" value="rSAM_sf"/>
</dbReference>
<dbReference type="InterPro" id="IPR050377">
    <property type="entry name" value="Radical_SAM_PqqE_MftC-like"/>
</dbReference>
<dbReference type="EMBL" id="BAOS01000001">
    <property type="protein sequence ID" value="GAX59209.1"/>
    <property type="molecule type" value="Genomic_DNA"/>
</dbReference>
<protein>
    <submittedName>
        <fullName evidence="2">Fe-S oxidoreductase</fullName>
    </submittedName>
</protein>
<feature type="domain" description="4Fe4S-binding SPASM" evidence="1">
    <location>
        <begin position="219"/>
        <end position="279"/>
    </location>
</feature>
<organism evidence="2 3">
    <name type="scientific">Candidatus Scalindua japonica</name>
    <dbReference type="NCBI Taxonomy" id="1284222"/>
    <lineage>
        <taxon>Bacteria</taxon>
        <taxon>Pseudomonadati</taxon>
        <taxon>Planctomycetota</taxon>
        <taxon>Candidatus Brocadiia</taxon>
        <taxon>Candidatus Brocadiales</taxon>
        <taxon>Candidatus Scalinduaceae</taxon>
        <taxon>Candidatus Scalindua</taxon>
    </lineage>
</organism>
<sequence>MSPDLFYRVIDEIASEQLAEAIALHVFGEPLIHRDVCEFIKYVKNKGLKLNITTNASLLEDKHIETICSFMQNDEDSVHISFRSTNEAVFGIHGCNDTFDNYLRRIQDLIKMKISTESPFRLRLDVFWKTIFNYPVLLRNSKLMEYILDAKSSHKLVKWIQDIVSEKPYYDKINYSIFGSTRTVNFHNNIVLCFQPLTESIDSSFNNRMRASTGYCDMRYFTVFCDGKVGPCCNNYDARISFGNVNDRSLKEILFDQKTLTFRKKMSCGKLPHEFCKLCRGHTNILGLTTKQVLNYIKVKIDPYGNRKFIFREEHNNYGDKK</sequence>
<dbReference type="SUPFAM" id="SSF102114">
    <property type="entry name" value="Radical SAM enzymes"/>
    <property type="match status" value="1"/>
</dbReference>
<name>A0A286TTG8_9BACT</name>
<accession>A0A286TTG8</accession>
<evidence type="ECO:0000313" key="3">
    <source>
        <dbReference type="Proteomes" id="UP000218542"/>
    </source>
</evidence>
<reference evidence="3" key="1">
    <citation type="journal article" date="2017" name="Environ. Microbiol. Rep.">
        <title>Genetic Diversity of Marine Anaerobic Ammonium-Oxidizing Bacteria as Revealed by Genomic and Proteomic Analyses of 'Candidatus Scalindua japonica'.</title>
        <authorList>
            <person name="Oshiki M."/>
            <person name="Mizuto K."/>
            <person name="Kimura Z."/>
            <person name="Kindaichi T."/>
            <person name="Satoh H."/>
            <person name="Okabe S."/>
        </authorList>
    </citation>
    <scope>NUCLEOTIDE SEQUENCE [LARGE SCALE GENOMIC DNA]</scope>
    <source>
        <strain evidence="3">husup-a2</strain>
    </source>
</reference>
<dbReference type="PANTHER" id="PTHR11228">
    <property type="entry name" value="RADICAL SAM DOMAIN PROTEIN"/>
    <property type="match status" value="1"/>
</dbReference>
<keyword evidence="3" id="KW-1185">Reference proteome</keyword>